<comment type="caution">
    <text evidence="1">The sequence shown here is derived from an EMBL/GenBank/DDBJ whole genome shotgun (WGS) entry which is preliminary data.</text>
</comment>
<gene>
    <name evidence="1" type="ORF">Bhyg_07940</name>
</gene>
<accession>A0A9Q0N5G2</accession>
<protein>
    <submittedName>
        <fullName evidence="1">Uncharacterized protein</fullName>
    </submittedName>
</protein>
<evidence type="ECO:0000313" key="1">
    <source>
        <dbReference type="EMBL" id="KAJ6642984.1"/>
    </source>
</evidence>
<dbReference type="EMBL" id="WJQU01000002">
    <property type="protein sequence ID" value="KAJ6642984.1"/>
    <property type="molecule type" value="Genomic_DNA"/>
</dbReference>
<proteinExistence type="predicted"/>
<evidence type="ECO:0000313" key="2">
    <source>
        <dbReference type="Proteomes" id="UP001151699"/>
    </source>
</evidence>
<dbReference type="Proteomes" id="UP001151699">
    <property type="component" value="Chromosome B"/>
</dbReference>
<reference evidence="1" key="1">
    <citation type="submission" date="2022-07" db="EMBL/GenBank/DDBJ databases">
        <authorList>
            <person name="Trinca V."/>
            <person name="Uliana J.V.C."/>
            <person name="Torres T.T."/>
            <person name="Ward R.J."/>
            <person name="Monesi N."/>
        </authorList>
    </citation>
    <scope>NUCLEOTIDE SEQUENCE</scope>
    <source>
        <strain evidence="1">HSMRA1968</strain>
        <tissue evidence="1">Whole embryos</tissue>
    </source>
</reference>
<keyword evidence="2" id="KW-1185">Reference proteome</keyword>
<name>A0A9Q0N5G2_9DIPT</name>
<organism evidence="1 2">
    <name type="scientific">Pseudolycoriella hygida</name>
    <dbReference type="NCBI Taxonomy" id="35572"/>
    <lineage>
        <taxon>Eukaryota</taxon>
        <taxon>Metazoa</taxon>
        <taxon>Ecdysozoa</taxon>
        <taxon>Arthropoda</taxon>
        <taxon>Hexapoda</taxon>
        <taxon>Insecta</taxon>
        <taxon>Pterygota</taxon>
        <taxon>Neoptera</taxon>
        <taxon>Endopterygota</taxon>
        <taxon>Diptera</taxon>
        <taxon>Nematocera</taxon>
        <taxon>Sciaroidea</taxon>
        <taxon>Sciaridae</taxon>
        <taxon>Pseudolycoriella</taxon>
    </lineage>
</organism>
<sequence length="224" mass="25682">MNYNDLYEKLASVEWTPQQFYRHGKCYSKLTHSGNLSKLKTVQENALKNSNAEKEFDASLCFVCQRAGSKVSTVSTAKVAQDIWNLKEKTTSDLAVAVLATFNDVSDVLKNQLKYHSSCLIAEKRKFLVKSPVKVEDKYARINTDFLTIKFRNVMSKFHSQKYLITFFYHEAVNLAGGEIFSKLCSNELQRTGIGNVFEIGRPDVDLVKQAEKMCFYRNLHHEK</sequence>
<dbReference type="AlphaFoldDB" id="A0A9Q0N5G2"/>